<dbReference type="EMBL" id="CAJHIN010000020">
    <property type="protein sequence ID" value="CAD6490374.1"/>
    <property type="molecule type" value="Genomic_DNA"/>
</dbReference>
<dbReference type="InterPro" id="IPR036390">
    <property type="entry name" value="WH_DNA-bd_sf"/>
</dbReference>
<accession>A0A811T724</accession>
<name>A0A811T724_9EURY</name>
<reference evidence="1" key="1">
    <citation type="submission" date="2020-10" db="EMBL/GenBank/DDBJ databases">
        <authorList>
            <person name="Hahn C.J."/>
            <person name="Laso-Perez R."/>
            <person name="Vulcano F."/>
            <person name="Vaziourakis K.-M."/>
            <person name="Stokke R."/>
            <person name="Steen I.H."/>
            <person name="Teske A."/>
            <person name="Boetius A."/>
            <person name="Liebeke M."/>
            <person name="Amann R."/>
            <person name="Knittel K."/>
        </authorList>
    </citation>
    <scope>NUCLEOTIDE SEQUENCE</scope>
    <source>
        <strain evidence="1">Gfbio:e3339647-f889-4370-9287-4fb5cb688e4c:AG392E03_GoMArc1</strain>
    </source>
</reference>
<sequence length="90" mass="9837">MKDNNSVVNIMDKLIGFVTGNPKREKILCALDSKQAVSSSRVAKTAHIIEASTEKILSELVENGLAKSVEDAYSLTDTGREIKGRIEGFR</sequence>
<dbReference type="Proteomes" id="UP000606624">
    <property type="component" value="Unassembled WGS sequence"/>
</dbReference>
<evidence type="ECO:0000313" key="2">
    <source>
        <dbReference type="Proteomes" id="UP000606624"/>
    </source>
</evidence>
<dbReference type="InterPro" id="IPR036388">
    <property type="entry name" value="WH-like_DNA-bd_sf"/>
</dbReference>
<proteinExistence type="predicted"/>
<evidence type="ECO:0000313" key="1">
    <source>
        <dbReference type="EMBL" id="CAD6490374.1"/>
    </source>
</evidence>
<dbReference type="AlphaFoldDB" id="A0A811T724"/>
<protein>
    <recommendedName>
        <fullName evidence="3">ArnR1-like winged helix-turn-helix domain-containing protein</fullName>
    </recommendedName>
</protein>
<organism evidence="1 2">
    <name type="scientific">Candidatus Argoarchaeum ethanivorans</name>
    <dbReference type="NCBI Taxonomy" id="2608793"/>
    <lineage>
        <taxon>Archaea</taxon>
        <taxon>Methanobacteriati</taxon>
        <taxon>Methanobacteriota</taxon>
        <taxon>Stenosarchaea group</taxon>
        <taxon>Methanomicrobia</taxon>
        <taxon>Methanosarcinales</taxon>
        <taxon>Methanosarcinales incertae sedis</taxon>
        <taxon>GOM Arc I cluster</taxon>
        <taxon>Candidatus Argoarchaeum</taxon>
    </lineage>
</organism>
<dbReference type="Gene3D" id="1.10.10.10">
    <property type="entry name" value="Winged helix-like DNA-binding domain superfamily/Winged helix DNA-binding domain"/>
    <property type="match status" value="1"/>
</dbReference>
<dbReference type="SUPFAM" id="SSF46785">
    <property type="entry name" value="Winged helix' DNA-binding domain"/>
    <property type="match status" value="1"/>
</dbReference>
<gene>
    <name evidence="1" type="ORF">KFBDDELM_00258</name>
</gene>
<comment type="caution">
    <text evidence="1">The sequence shown here is derived from an EMBL/GenBank/DDBJ whole genome shotgun (WGS) entry which is preliminary data.</text>
</comment>
<evidence type="ECO:0008006" key="3">
    <source>
        <dbReference type="Google" id="ProtNLM"/>
    </source>
</evidence>